<name>A0ABC9THP8_ENTFL</name>
<dbReference type="PANTHER" id="PTHR46558:SF11">
    <property type="entry name" value="HTH-TYPE TRANSCRIPTIONAL REGULATOR XRE"/>
    <property type="match status" value="1"/>
</dbReference>
<protein>
    <submittedName>
        <fullName evidence="3">DNA-binding helix-turn-helix protein</fullName>
    </submittedName>
</protein>
<dbReference type="PANTHER" id="PTHR46558">
    <property type="entry name" value="TRACRIPTIONAL REGULATORY PROTEIN-RELATED-RELATED"/>
    <property type="match status" value="1"/>
</dbReference>
<evidence type="ECO:0000313" key="3">
    <source>
        <dbReference type="EMBL" id="EPI04834.1"/>
    </source>
</evidence>
<dbReference type="GO" id="GO:0003677">
    <property type="term" value="F:DNA binding"/>
    <property type="evidence" value="ECO:0007669"/>
    <property type="project" value="UniProtKB-KW"/>
</dbReference>
<keyword evidence="1 3" id="KW-0238">DNA-binding</keyword>
<dbReference type="InterPro" id="IPR001387">
    <property type="entry name" value="Cro/C1-type_HTH"/>
</dbReference>
<proteinExistence type="predicted"/>
<sequence length="217" mass="24744">MMIENFGKNVARLRKEQGYSQEQLAKEIEVNRQTISNIERGARYPTFETLEKIAKLFKATPTQLFGTPKEIAVSDTPAILNEIDKYNSKIQAILQIPDIVETYGEEIHTLAEQVTTIKMVVDDLLYVHNDDDTLATTDEGILVRSNLPEEINAIANDARVINYFFGKPIITDEDGLPYLDKNGKEMFEKSTYEKIPVETIKEIARAIDYIKKNKDNI</sequence>
<dbReference type="InterPro" id="IPR010982">
    <property type="entry name" value="Lambda_DNA-bd_dom_sf"/>
</dbReference>
<comment type="caution">
    <text evidence="3">The sequence shown here is derived from an EMBL/GenBank/DDBJ whole genome shotgun (WGS) entry which is preliminary data.</text>
</comment>
<gene>
    <name evidence="3" type="ORF">D358_02768</name>
</gene>
<dbReference type="CDD" id="cd00093">
    <property type="entry name" value="HTH_XRE"/>
    <property type="match status" value="1"/>
</dbReference>
<dbReference type="EMBL" id="ATIR01000103">
    <property type="protein sequence ID" value="EPI04834.1"/>
    <property type="molecule type" value="Genomic_DNA"/>
</dbReference>
<evidence type="ECO:0000259" key="2">
    <source>
        <dbReference type="PROSITE" id="PS50943"/>
    </source>
</evidence>
<dbReference type="PROSITE" id="PS50943">
    <property type="entry name" value="HTH_CROC1"/>
    <property type="match status" value="1"/>
</dbReference>
<organism evidence="3 4">
    <name type="scientific">Enterococcus faecalis RP2S-4</name>
    <dbReference type="NCBI Taxonomy" id="1244145"/>
    <lineage>
        <taxon>Bacteria</taxon>
        <taxon>Bacillati</taxon>
        <taxon>Bacillota</taxon>
        <taxon>Bacilli</taxon>
        <taxon>Lactobacillales</taxon>
        <taxon>Enterococcaceae</taxon>
        <taxon>Enterococcus</taxon>
    </lineage>
</organism>
<evidence type="ECO:0000256" key="1">
    <source>
        <dbReference type="ARBA" id="ARBA00023125"/>
    </source>
</evidence>
<dbReference type="RefSeq" id="WP_016627682.1">
    <property type="nucleotide sequence ID" value="NZ_KE351856.1"/>
</dbReference>
<feature type="domain" description="HTH cro/C1-type" evidence="2">
    <location>
        <begin position="10"/>
        <end position="64"/>
    </location>
</feature>
<dbReference type="Pfam" id="PF01381">
    <property type="entry name" value="HTH_3"/>
    <property type="match status" value="1"/>
</dbReference>
<dbReference type="SUPFAM" id="SSF47413">
    <property type="entry name" value="lambda repressor-like DNA-binding domains"/>
    <property type="match status" value="1"/>
</dbReference>
<dbReference type="AlphaFoldDB" id="A0ABC9THP8"/>
<dbReference type="Gene3D" id="1.10.260.40">
    <property type="entry name" value="lambda repressor-like DNA-binding domains"/>
    <property type="match status" value="1"/>
</dbReference>
<accession>A0ABC9THP8</accession>
<evidence type="ECO:0000313" key="4">
    <source>
        <dbReference type="Proteomes" id="UP000015750"/>
    </source>
</evidence>
<reference evidence="3 4" key="1">
    <citation type="submission" date="2013-06" db="EMBL/GenBank/DDBJ databases">
        <authorList>
            <person name="Weinstock G."/>
            <person name="Sodergren E."/>
            <person name="Lobos E.A."/>
            <person name="Fulton L."/>
            <person name="Fulton R."/>
            <person name="Courtney L."/>
            <person name="Fronick C."/>
            <person name="O'Laughlin M."/>
            <person name="Godfrey J."/>
            <person name="Wilson R.M."/>
            <person name="Miner T."/>
            <person name="Farmer C."/>
            <person name="Delehaunty K."/>
            <person name="Cordes M."/>
            <person name="Minx P."/>
            <person name="Tomlinson C."/>
            <person name="Chen J."/>
            <person name="Wollam A."/>
            <person name="Pepin K.H."/>
            <person name="Bhonagiri V."/>
            <person name="Zhang X."/>
            <person name="Warren W."/>
            <person name="Mitreva M."/>
            <person name="Mardis E.R."/>
            <person name="Wilson R.K."/>
        </authorList>
    </citation>
    <scope>NUCLEOTIDE SEQUENCE [LARGE SCALE GENOMIC DNA]</scope>
    <source>
        <strain evidence="3 4">RP2S-4</strain>
    </source>
</reference>
<dbReference type="Proteomes" id="UP000015750">
    <property type="component" value="Unassembled WGS sequence"/>
</dbReference>
<dbReference type="SMART" id="SM00530">
    <property type="entry name" value="HTH_XRE"/>
    <property type="match status" value="1"/>
</dbReference>